<dbReference type="GO" id="GO:0022841">
    <property type="term" value="F:potassium ion leak channel activity"/>
    <property type="evidence" value="ECO:0007669"/>
    <property type="project" value="TreeGrafter"/>
</dbReference>
<dbReference type="GO" id="GO:0005886">
    <property type="term" value="C:plasma membrane"/>
    <property type="evidence" value="ECO:0007669"/>
    <property type="project" value="UniProtKB-SubCell"/>
</dbReference>
<dbReference type="PANTHER" id="PTHR11003:SF10">
    <property type="entry name" value="POTASSIUM CHANNEL DOMAIN-CONTAINING PROTEIN"/>
    <property type="match status" value="1"/>
</dbReference>
<name>A0A979FIY5_HYAAZ</name>
<evidence type="ECO:0000256" key="2">
    <source>
        <dbReference type="ARBA" id="ARBA00022448"/>
    </source>
</evidence>
<dbReference type="GO" id="GO:0034702">
    <property type="term" value="C:monoatomic ion channel complex"/>
    <property type="evidence" value="ECO:0007669"/>
    <property type="project" value="UniProtKB-KW"/>
</dbReference>
<keyword evidence="3" id="KW-1003">Cell membrane</keyword>
<dbReference type="PRINTS" id="PR01588">
    <property type="entry name" value="THIKCHANNEL"/>
</dbReference>
<evidence type="ECO:0000256" key="12">
    <source>
        <dbReference type="ARBA" id="ARBA00023303"/>
    </source>
</evidence>
<dbReference type="InterPro" id="IPR003280">
    <property type="entry name" value="2pore_dom_K_chnl"/>
</dbReference>
<evidence type="ECO:0000256" key="1">
    <source>
        <dbReference type="ARBA" id="ARBA00004651"/>
    </source>
</evidence>
<evidence type="ECO:0000256" key="16">
    <source>
        <dbReference type="SAM" id="Phobius"/>
    </source>
</evidence>
<evidence type="ECO:0000256" key="5">
    <source>
        <dbReference type="ARBA" id="ARBA00022692"/>
    </source>
</evidence>
<evidence type="ECO:0000256" key="7">
    <source>
        <dbReference type="ARBA" id="ARBA00022826"/>
    </source>
</evidence>
<dbReference type="OrthoDB" id="297496at2759"/>
<dbReference type="InterPro" id="IPR005410">
    <property type="entry name" value="2pore_dom_K_chnl_THIK"/>
</dbReference>
<feature type="transmembrane region" description="Helical" evidence="16">
    <location>
        <begin position="466"/>
        <end position="487"/>
    </location>
</feature>
<feature type="transmembrane region" description="Helical" evidence="16">
    <location>
        <begin position="405"/>
        <end position="423"/>
    </location>
</feature>
<evidence type="ECO:0000256" key="9">
    <source>
        <dbReference type="ARBA" id="ARBA00022989"/>
    </source>
</evidence>
<feature type="transmembrane region" description="Helical" evidence="16">
    <location>
        <begin position="180"/>
        <end position="201"/>
    </location>
</feature>
<dbReference type="GO" id="GO:0046872">
    <property type="term" value="F:metal ion binding"/>
    <property type="evidence" value="ECO:0007669"/>
    <property type="project" value="UniProtKB-KW"/>
</dbReference>
<dbReference type="SUPFAM" id="SSF81324">
    <property type="entry name" value="Voltage-gated potassium channels"/>
    <property type="match status" value="2"/>
</dbReference>
<reference evidence="19" key="1">
    <citation type="submission" date="2025-08" db="UniProtKB">
        <authorList>
            <consortium name="RefSeq"/>
        </authorList>
    </citation>
    <scope>IDENTIFICATION</scope>
    <source>
        <tissue evidence="19">Whole organism</tissue>
    </source>
</reference>
<evidence type="ECO:0000256" key="3">
    <source>
        <dbReference type="ARBA" id="ARBA00022475"/>
    </source>
</evidence>
<protein>
    <submittedName>
        <fullName evidence="19">Potassium channel subfamily K member 13-like</fullName>
    </submittedName>
</protein>
<evidence type="ECO:0000256" key="15">
    <source>
        <dbReference type="SAM" id="MobiDB-lite"/>
    </source>
</evidence>
<comment type="subcellular location">
    <subcellularLocation>
        <location evidence="1">Cell membrane</location>
        <topology evidence="1">Multi-pass membrane protein</topology>
    </subcellularLocation>
</comment>
<sequence>MSIPVWTVEEYHEYNLPSKAIPSSKDSLVSSDKLNSDNDDDQPEVHGTGLFPPRLNSSKDNNASQQENHSPNHSPAKKFAVPRLTLSSAKSEGSSSSSSSSSTSSLQCCLPSVRRHSSPFSEKSEVFMSRTHPPPPPPPPPSKNVRLVRPIFVRPSLPRPEVVHKSLLPFLMLNEDNARFFLLAFLILIYMIVGAGFFQALEEANETYNREEASYEIDQRISSVKKDLSFNNCTWDSIEQLVYSWGNATAAGLLNHRKSWDYSGSFQFVYTVVSTIGYGATTPHTIQGKVFCIVYGFLGCSSGILFFNLFLERIITLMAYFLRMRHLHRKRRLRMQQMQSQSGTSKFKKPFTVSPNSLGSKDAKAVMPETREHPGTDGMSNEKPAADEHDEEKDLEGWKPSVYKVLFYLSLLSIVVGLTASLLFSKMEQWTYIDSIYFCFVSFATIGFGDLVAVQQDSSFYGTFVYAYRFFNFFFLVVGCCCIYSLFNVISITIKQLLNWMIRRMASSCLEGCRCCRKKNNVGPSLLMQQAFSQMAKQYRFEDDDPLDLKNNDPERKFLTGVSTKESYPPNKVNLAVLQKQLHDNSQRHTLGLPNAHVPNDDVSPIDSPGRQSQGSAGHEKKHGDRITPGQVGPLAIASSMMTEMT</sequence>
<dbReference type="Gene3D" id="1.10.287.70">
    <property type="match status" value="1"/>
</dbReference>
<keyword evidence="4" id="KW-0633">Potassium transport</keyword>
<evidence type="ECO:0000256" key="6">
    <source>
        <dbReference type="ARBA" id="ARBA00022723"/>
    </source>
</evidence>
<feature type="region of interest" description="Disordered" evidence="15">
    <location>
        <begin position="121"/>
        <end position="143"/>
    </location>
</feature>
<dbReference type="PANTHER" id="PTHR11003">
    <property type="entry name" value="POTASSIUM CHANNEL, SUBFAMILY K"/>
    <property type="match status" value="1"/>
</dbReference>
<evidence type="ECO:0000256" key="13">
    <source>
        <dbReference type="ARBA" id="ARBA00034430"/>
    </source>
</evidence>
<evidence type="ECO:0000313" key="18">
    <source>
        <dbReference type="Proteomes" id="UP000694843"/>
    </source>
</evidence>
<dbReference type="GO" id="GO:0030322">
    <property type="term" value="P:stabilization of membrane potential"/>
    <property type="evidence" value="ECO:0007669"/>
    <property type="project" value="TreeGrafter"/>
</dbReference>
<keyword evidence="6" id="KW-0479">Metal-binding</keyword>
<dbReference type="RefSeq" id="XP_047736939.1">
    <property type="nucleotide sequence ID" value="XM_047880983.1"/>
</dbReference>
<comment type="similarity">
    <text evidence="14">Belongs to the two pore domain potassium channel (TC 1.A.1.8) family.</text>
</comment>
<feature type="region of interest" description="Disordered" evidence="15">
    <location>
        <begin position="17"/>
        <end position="106"/>
    </location>
</feature>
<keyword evidence="9 16" id="KW-1133">Transmembrane helix</keyword>
<keyword evidence="10 14" id="KW-0406">Ion transport</keyword>
<feature type="compositionally biased region" description="Low complexity" evidence="15">
    <location>
        <begin position="87"/>
        <end position="105"/>
    </location>
</feature>
<dbReference type="GO" id="GO:0015271">
    <property type="term" value="F:outward rectifier potassium channel activity"/>
    <property type="evidence" value="ECO:0007669"/>
    <property type="project" value="TreeGrafter"/>
</dbReference>
<feature type="transmembrane region" description="Helical" evidence="16">
    <location>
        <begin position="435"/>
        <end position="454"/>
    </location>
</feature>
<feature type="compositionally biased region" description="Pro residues" evidence="15">
    <location>
        <begin position="132"/>
        <end position="142"/>
    </location>
</feature>
<keyword evidence="12 14" id="KW-0407">Ion channel</keyword>
<evidence type="ECO:0000256" key="4">
    <source>
        <dbReference type="ARBA" id="ARBA00022538"/>
    </source>
</evidence>
<evidence type="ECO:0000256" key="11">
    <source>
        <dbReference type="ARBA" id="ARBA00023136"/>
    </source>
</evidence>
<dbReference type="Proteomes" id="UP000694843">
    <property type="component" value="Unplaced"/>
</dbReference>
<evidence type="ECO:0000256" key="10">
    <source>
        <dbReference type="ARBA" id="ARBA00023065"/>
    </source>
</evidence>
<feature type="compositionally biased region" description="Low complexity" evidence="15">
    <location>
        <begin position="23"/>
        <end position="33"/>
    </location>
</feature>
<evidence type="ECO:0000256" key="8">
    <source>
        <dbReference type="ARBA" id="ARBA00022882"/>
    </source>
</evidence>
<keyword evidence="5 14" id="KW-0812">Transmembrane</keyword>
<keyword evidence="11 16" id="KW-0472">Membrane</keyword>
<organism evidence="18 19">
    <name type="scientific">Hyalella azteca</name>
    <name type="common">Amphipod</name>
    <dbReference type="NCBI Taxonomy" id="294128"/>
    <lineage>
        <taxon>Eukaryota</taxon>
        <taxon>Metazoa</taxon>
        <taxon>Ecdysozoa</taxon>
        <taxon>Arthropoda</taxon>
        <taxon>Crustacea</taxon>
        <taxon>Multicrustacea</taxon>
        <taxon>Malacostraca</taxon>
        <taxon>Eumalacostraca</taxon>
        <taxon>Peracarida</taxon>
        <taxon>Amphipoda</taxon>
        <taxon>Senticaudata</taxon>
        <taxon>Talitrida</taxon>
        <taxon>Talitroidea</taxon>
        <taxon>Hyalellidae</taxon>
        <taxon>Hyalella</taxon>
    </lineage>
</organism>
<evidence type="ECO:0000256" key="14">
    <source>
        <dbReference type="RuleBase" id="RU003857"/>
    </source>
</evidence>
<feature type="compositionally biased region" description="Polar residues" evidence="15">
    <location>
        <begin position="55"/>
        <end position="73"/>
    </location>
</feature>
<feature type="compositionally biased region" description="Basic and acidic residues" evidence="15">
    <location>
        <begin position="361"/>
        <end position="375"/>
    </location>
</feature>
<evidence type="ECO:0000259" key="17">
    <source>
        <dbReference type="Pfam" id="PF07885"/>
    </source>
</evidence>
<feature type="domain" description="Potassium channel" evidence="17">
    <location>
        <begin position="416"/>
        <end position="494"/>
    </location>
</feature>
<dbReference type="PRINTS" id="PR01333">
    <property type="entry name" value="2POREKCHANEL"/>
</dbReference>
<dbReference type="OMA" id="MRACHER"/>
<feature type="region of interest" description="Disordered" evidence="15">
    <location>
        <begin position="353"/>
        <end position="390"/>
    </location>
</feature>
<comment type="catalytic activity">
    <reaction evidence="13">
        <text>K(+)(in) = K(+)(out)</text>
        <dbReference type="Rhea" id="RHEA:29463"/>
        <dbReference type="ChEBI" id="CHEBI:29103"/>
    </reaction>
</comment>
<keyword evidence="7" id="KW-0631">Potassium channel</keyword>
<dbReference type="GeneID" id="125178060"/>
<evidence type="ECO:0000313" key="19">
    <source>
        <dbReference type="RefSeq" id="XP_047736939.1"/>
    </source>
</evidence>
<dbReference type="InterPro" id="IPR013099">
    <property type="entry name" value="K_chnl_dom"/>
</dbReference>
<accession>A0A979FIY5</accession>
<keyword evidence="2 14" id="KW-0813">Transport</keyword>
<dbReference type="KEGG" id="hazt:125178060"/>
<keyword evidence="7" id="KW-0630">Potassium</keyword>
<gene>
    <name evidence="19" type="primary">LOC125178060</name>
</gene>
<feature type="domain" description="Potassium channel" evidence="17">
    <location>
        <begin position="257"/>
        <end position="314"/>
    </location>
</feature>
<keyword evidence="18" id="KW-1185">Reference proteome</keyword>
<feature type="region of interest" description="Disordered" evidence="15">
    <location>
        <begin position="589"/>
        <end position="646"/>
    </location>
</feature>
<keyword evidence="8" id="KW-0851">Voltage-gated channel</keyword>
<proteinExistence type="inferred from homology"/>
<dbReference type="AlphaFoldDB" id="A0A979FIY5"/>
<dbReference type="Pfam" id="PF07885">
    <property type="entry name" value="Ion_trans_2"/>
    <property type="match status" value="2"/>
</dbReference>
<feature type="transmembrane region" description="Helical" evidence="16">
    <location>
        <begin position="293"/>
        <end position="322"/>
    </location>
</feature>